<evidence type="ECO:0000256" key="8">
    <source>
        <dbReference type="ARBA" id="ARBA00023266"/>
    </source>
</evidence>
<dbReference type="SUPFAM" id="SSF56042">
    <property type="entry name" value="PurM C-terminal domain-like"/>
    <property type="match status" value="1"/>
</dbReference>
<organism evidence="12 13">
    <name type="scientific">Anaerosphaera multitolerans</name>
    <dbReference type="NCBI Taxonomy" id="2487351"/>
    <lineage>
        <taxon>Bacteria</taxon>
        <taxon>Bacillati</taxon>
        <taxon>Bacillota</taxon>
        <taxon>Tissierellia</taxon>
        <taxon>Tissierellales</taxon>
        <taxon>Peptoniphilaceae</taxon>
        <taxon>Anaerosphaera</taxon>
    </lineage>
</organism>
<evidence type="ECO:0000313" key="12">
    <source>
        <dbReference type="EMBL" id="RVU55498.1"/>
    </source>
</evidence>
<comment type="function">
    <text evidence="9">Synthesizes selenophosphate from selenide and ATP.</text>
</comment>
<dbReference type="GO" id="GO:0005737">
    <property type="term" value="C:cytoplasm"/>
    <property type="evidence" value="ECO:0007669"/>
    <property type="project" value="TreeGrafter"/>
</dbReference>
<evidence type="ECO:0000256" key="5">
    <source>
        <dbReference type="ARBA" id="ARBA00022777"/>
    </source>
</evidence>
<evidence type="ECO:0000256" key="2">
    <source>
        <dbReference type="ARBA" id="ARBA00022679"/>
    </source>
</evidence>
<sequence length="336" mass="36297">MKLDVCGGCNAKIGAGSLDDILKGMDIFKRPDILIGFEGKEDASVIKITDDVAMVFTVDFFPPMVDDPYVFGQIAAANALSDCYAMGAEPVSCLNIVCFPEEEDKNILKEILRGGADKVKEAGATLSGGHSIHDPRIKYGLCVVGKVNPKNIYRNNTPRVGDRLILTKPLGVSLLASGYSVGEVTEENFKGALESMVNLNKYAFEILKNYDVSAITDVTGFGLLGHLSEMAGESFSATLYSGEINILKGAKEAAEDFLFTAGGQRNRNGYGSNIEFLIDDFAMEEVLFDPQTSGGLLCAVSGEDTDKLLKELKEKNIDASVIGEITSKRKKTIYVR</sequence>
<keyword evidence="5 9" id="KW-0418">Kinase</keyword>
<feature type="domain" description="PurM-like C-terminal" evidence="11">
    <location>
        <begin position="159"/>
        <end position="335"/>
    </location>
</feature>
<feature type="site" description="Important for catalytic activity" evidence="9">
    <location>
        <position position="12"/>
    </location>
</feature>
<dbReference type="InterPro" id="IPR004536">
    <property type="entry name" value="SPS/SelD"/>
</dbReference>
<evidence type="ECO:0000256" key="4">
    <source>
        <dbReference type="ARBA" id="ARBA00022741"/>
    </source>
</evidence>
<dbReference type="PANTHER" id="PTHR10256">
    <property type="entry name" value="SELENIDE, WATER DIKINASE"/>
    <property type="match status" value="1"/>
</dbReference>
<dbReference type="GO" id="GO:0004756">
    <property type="term" value="F:selenide, water dikinase activity"/>
    <property type="evidence" value="ECO:0007669"/>
    <property type="project" value="UniProtKB-UniRule"/>
</dbReference>
<dbReference type="OrthoDB" id="9772934at2"/>
<feature type="binding site" description="in other chain" evidence="9">
    <location>
        <begin position="39"/>
        <end position="41"/>
    </location>
    <ligand>
        <name>ATP</name>
        <dbReference type="ChEBI" id="CHEBI:30616"/>
        <note>ligand shared between dimeric partners</note>
    </ligand>
</feature>
<dbReference type="Gene3D" id="3.90.650.10">
    <property type="entry name" value="PurM-like C-terminal domain"/>
    <property type="match status" value="1"/>
</dbReference>
<feature type="binding site" evidence="9">
    <location>
        <position position="82"/>
    </location>
    <ligand>
        <name>Mg(2+)</name>
        <dbReference type="ChEBI" id="CHEBI:18420"/>
    </ligand>
</feature>
<dbReference type="InterPro" id="IPR016188">
    <property type="entry name" value="PurM-like_N"/>
</dbReference>
<feature type="binding site" description="in other chain" evidence="9">
    <location>
        <position position="59"/>
    </location>
    <ligand>
        <name>ATP</name>
        <dbReference type="ChEBI" id="CHEBI:30616"/>
        <note>ligand shared between dimeric partners</note>
    </ligand>
</feature>
<feature type="binding site" evidence="9">
    <location>
        <position position="217"/>
    </location>
    <ligand>
        <name>Mg(2+)</name>
        <dbReference type="ChEBI" id="CHEBI:18420"/>
    </ligand>
</feature>
<keyword evidence="13" id="KW-1185">Reference proteome</keyword>
<dbReference type="InterPro" id="IPR023061">
    <property type="entry name" value="SelD_I"/>
</dbReference>
<evidence type="ECO:0000256" key="9">
    <source>
        <dbReference type="HAMAP-Rule" id="MF_00625"/>
    </source>
</evidence>
<protein>
    <recommendedName>
        <fullName evidence="9">Selenide, water dikinase</fullName>
        <ecNumber evidence="9">2.7.9.3</ecNumber>
    </recommendedName>
    <alternativeName>
        <fullName evidence="9">Selenium donor protein</fullName>
    </alternativeName>
    <alternativeName>
        <fullName evidence="9">Selenophosphate synthase</fullName>
    </alternativeName>
</protein>
<evidence type="ECO:0000259" key="11">
    <source>
        <dbReference type="Pfam" id="PF02769"/>
    </source>
</evidence>
<dbReference type="RefSeq" id="WP_127723238.1">
    <property type="nucleotide sequence ID" value="NZ_RLIH01000002.1"/>
</dbReference>
<dbReference type="Pfam" id="PF02769">
    <property type="entry name" value="AIRS_C"/>
    <property type="match status" value="1"/>
</dbReference>
<dbReference type="GO" id="GO:0000287">
    <property type="term" value="F:magnesium ion binding"/>
    <property type="evidence" value="ECO:0007669"/>
    <property type="project" value="UniProtKB-UniRule"/>
</dbReference>
<comment type="cofactor">
    <cofactor evidence="9">
        <name>Mg(2+)</name>
        <dbReference type="ChEBI" id="CHEBI:18420"/>
    </cofactor>
    <text evidence="9">Binds 1 Mg(2+) ion per monomer.</text>
</comment>
<gene>
    <name evidence="9 12" type="primary">selD</name>
    <name evidence="12" type="ORF">EF514_01865</name>
</gene>
<keyword evidence="6 9" id="KW-0067">ATP-binding</keyword>
<dbReference type="EC" id="2.7.9.3" evidence="9"/>
<dbReference type="Proteomes" id="UP000288812">
    <property type="component" value="Unassembled WGS sequence"/>
</dbReference>
<dbReference type="NCBIfam" id="TIGR00476">
    <property type="entry name" value="selD"/>
    <property type="match status" value="1"/>
</dbReference>
<feature type="binding site" description="in other chain" evidence="9">
    <location>
        <position position="12"/>
    </location>
    <ligand>
        <name>ATP</name>
        <dbReference type="ChEBI" id="CHEBI:30616"/>
        <note>ligand shared between dimeric partners</note>
    </ligand>
</feature>
<evidence type="ECO:0000259" key="10">
    <source>
        <dbReference type="Pfam" id="PF00586"/>
    </source>
</evidence>
<dbReference type="EMBL" id="RLIH01000002">
    <property type="protein sequence ID" value="RVU55498.1"/>
    <property type="molecule type" value="Genomic_DNA"/>
</dbReference>
<feature type="active site" evidence="9">
    <location>
        <position position="9"/>
    </location>
</feature>
<comment type="subunit">
    <text evidence="9">Homodimer.</text>
</comment>
<name>A0A437S9K8_9FIRM</name>
<evidence type="ECO:0000256" key="3">
    <source>
        <dbReference type="ARBA" id="ARBA00022723"/>
    </source>
</evidence>
<dbReference type="InterPro" id="IPR036921">
    <property type="entry name" value="PurM-like_N_sf"/>
</dbReference>
<dbReference type="HAMAP" id="MF_00625">
    <property type="entry name" value="SelD"/>
    <property type="match status" value="1"/>
</dbReference>
<dbReference type="GO" id="GO:0005524">
    <property type="term" value="F:ATP binding"/>
    <property type="evidence" value="ECO:0007669"/>
    <property type="project" value="UniProtKB-UniRule"/>
</dbReference>
<comment type="similarity">
    <text evidence="1 9">Belongs to the selenophosphate synthase 1 family. Class I subfamily.</text>
</comment>
<keyword evidence="3 9" id="KW-0479">Metal-binding</keyword>
<evidence type="ECO:0000313" key="13">
    <source>
        <dbReference type="Proteomes" id="UP000288812"/>
    </source>
</evidence>
<dbReference type="CDD" id="cd02195">
    <property type="entry name" value="SelD"/>
    <property type="match status" value="1"/>
</dbReference>
<dbReference type="AlphaFoldDB" id="A0A437S9K8"/>
<accession>A0A437S9K8</accession>
<dbReference type="InterPro" id="IPR036676">
    <property type="entry name" value="PurM-like_C_sf"/>
</dbReference>
<dbReference type="Pfam" id="PF00586">
    <property type="entry name" value="AIRS"/>
    <property type="match status" value="1"/>
</dbReference>
<keyword evidence="4 9" id="KW-0547">Nucleotide-binding</keyword>
<feature type="binding site" description="in other chain" evidence="9">
    <location>
        <position position="82"/>
    </location>
    <ligand>
        <name>ATP</name>
        <dbReference type="ChEBI" id="CHEBI:30616"/>
        <note>ligand shared between dimeric partners</note>
    </ligand>
</feature>
<comment type="catalytic activity">
    <reaction evidence="9">
        <text>hydrogenselenide + ATP + H2O = selenophosphate + AMP + phosphate + 2 H(+)</text>
        <dbReference type="Rhea" id="RHEA:18737"/>
        <dbReference type="ChEBI" id="CHEBI:15377"/>
        <dbReference type="ChEBI" id="CHEBI:15378"/>
        <dbReference type="ChEBI" id="CHEBI:16144"/>
        <dbReference type="ChEBI" id="CHEBI:29317"/>
        <dbReference type="ChEBI" id="CHEBI:30616"/>
        <dbReference type="ChEBI" id="CHEBI:43474"/>
        <dbReference type="ChEBI" id="CHEBI:456215"/>
        <dbReference type="EC" id="2.7.9.3"/>
    </reaction>
</comment>
<feature type="domain" description="PurM-like N-terminal" evidence="10">
    <location>
        <begin position="41"/>
        <end position="147"/>
    </location>
</feature>
<feature type="binding site" evidence="9">
    <location>
        <position position="42"/>
    </location>
    <ligand>
        <name>Mg(2+)</name>
        <dbReference type="ChEBI" id="CHEBI:18420"/>
    </ligand>
</feature>
<proteinExistence type="inferred from homology"/>
<dbReference type="PANTHER" id="PTHR10256:SF0">
    <property type="entry name" value="INACTIVE SELENIDE, WATER DIKINASE-LIKE PROTEIN-RELATED"/>
    <property type="match status" value="1"/>
</dbReference>
<keyword evidence="7 9" id="KW-0460">Magnesium</keyword>
<keyword evidence="2 9" id="KW-0808">Transferase</keyword>
<comment type="caution">
    <text evidence="12">The sequence shown here is derived from an EMBL/GenBank/DDBJ whole genome shotgun (WGS) entry which is preliminary data.</text>
</comment>
<evidence type="ECO:0000256" key="6">
    <source>
        <dbReference type="ARBA" id="ARBA00022840"/>
    </source>
</evidence>
<dbReference type="PIRSF" id="PIRSF036407">
    <property type="entry name" value="Selenphspht_syn"/>
    <property type="match status" value="1"/>
</dbReference>
<evidence type="ECO:0000256" key="1">
    <source>
        <dbReference type="ARBA" id="ARBA00008026"/>
    </source>
</evidence>
<dbReference type="GO" id="GO:0016260">
    <property type="term" value="P:selenocysteine biosynthetic process"/>
    <property type="evidence" value="ECO:0007669"/>
    <property type="project" value="InterPro"/>
</dbReference>
<dbReference type="SUPFAM" id="SSF55326">
    <property type="entry name" value="PurM N-terminal domain-like"/>
    <property type="match status" value="1"/>
</dbReference>
<dbReference type="Gene3D" id="3.30.1330.10">
    <property type="entry name" value="PurM-like, N-terminal domain"/>
    <property type="match status" value="1"/>
</dbReference>
<reference evidence="12 13" key="1">
    <citation type="submission" date="2018-11" db="EMBL/GenBank/DDBJ databases">
        <title>Genome sequencing and assembly of Anaerosphaera sp. nov., GS7-6-2.</title>
        <authorList>
            <person name="Rettenmaier R."/>
            <person name="Liebl W."/>
            <person name="Zverlov V."/>
        </authorList>
    </citation>
    <scope>NUCLEOTIDE SEQUENCE [LARGE SCALE GENOMIC DNA]</scope>
    <source>
        <strain evidence="12 13">GS7-6-2</strain>
    </source>
</reference>
<dbReference type="InterPro" id="IPR010918">
    <property type="entry name" value="PurM-like_C_dom"/>
</dbReference>
<evidence type="ECO:0000256" key="7">
    <source>
        <dbReference type="ARBA" id="ARBA00022842"/>
    </source>
</evidence>
<keyword evidence="8 9" id="KW-0711">Selenium</keyword>
<feature type="binding site" evidence="9">
    <location>
        <begin position="129"/>
        <end position="131"/>
    </location>
    <ligand>
        <name>ATP</name>
        <dbReference type="ChEBI" id="CHEBI:30616"/>
        <note>ligand shared between dimeric partners</note>
    </ligand>
</feature>